<dbReference type="AlphaFoldDB" id="A0AAD2CCE6"/>
<feature type="region of interest" description="Disordered" evidence="1">
    <location>
        <begin position="1"/>
        <end position="53"/>
    </location>
</feature>
<reference evidence="2" key="1">
    <citation type="submission" date="2023-08" db="EMBL/GenBank/DDBJ databases">
        <authorList>
            <person name="Audoor S."/>
            <person name="Bilcke G."/>
        </authorList>
    </citation>
    <scope>NUCLEOTIDE SEQUENCE</scope>
</reference>
<feature type="compositionally biased region" description="Acidic residues" evidence="1">
    <location>
        <begin position="13"/>
        <end position="27"/>
    </location>
</feature>
<gene>
    <name evidence="2" type="ORF">CYCCA115_LOCUS161</name>
</gene>
<feature type="region of interest" description="Disordered" evidence="1">
    <location>
        <begin position="127"/>
        <end position="157"/>
    </location>
</feature>
<feature type="compositionally biased region" description="Low complexity" evidence="1">
    <location>
        <begin position="43"/>
        <end position="52"/>
    </location>
</feature>
<evidence type="ECO:0000313" key="2">
    <source>
        <dbReference type="EMBL" id="CAJ1894947.1"/>
    </source>
</evidence>
<feature type="compositionally biased region" description="Low complexity" evidence="1">
    <location>
        <begin position="133"/>
        <end position="153"/>
    </location>
</feature>
<comment type="caution">
    <text evidence="2">The sequence shown here is derived from an EMBL/GenBank/DDBJ whole genome shotgun (WGS) entry which is preliminary data.</text>
</comment>
<feature type="region of interest" description="Disordered" evidence="1">
    <location>
        <begin position="417"/>
        <end position="444"/>
    </location>
</feature>
<accession>A0AAD2CCE6</accession>
<evidence type="ECO:0000313" key="3">
    <source>
        <dbReference type="Proteomes" id="UP001295423"/>
    </source>
</evidence>
<dbReference type="EMBL" id="CAKOGP040000001">
    <property type="protein sequence ID" value="CAJ1894947.1"/>
    <property type="molecule type" value="Genomic_DNA"/>
</dbReference>
<protein>
    <submittedName>
        <fullName evidence="2">Uncharacterized protein</fullName>
    </submittedName>
</protein>
<evidence type="ECO:0000256" key="1">
    <source>
        <dbReference type="SAM" id="MobiDB-lite"/>
    </source>
</evidence>
<proteinExistence type="predicted"/>
<name>A0AAD2CCE6_9STRA</name>
<keyword evidence="3" id="KW-1185">Reference proteome</keyword>
<sequence>MAAPTTMEAPLNEIEEESPPFAIEDESSSSSEKEQLTPENLVSSPTSSMASSQPIMSPLMATTSQNQSPIMLQQQQEQQIYSSNLSQSNSRILEASARIPTNTLLTTSPTFASNFTKLAPDSSLLVSQHHGDMGSVNTNSTSSMNSSSGSSSSQQLLPLTESDISQEHRMQASSTIMASSLFTVPLNSESTMAMSLQNSRHNPVASAGITTSHQLNNTSSSRAMGFSQLMQTADDTNLPAVPEDEAMDSFELFRAEEDQQEGAALILPATTHQIPNYSPQNPPQQQEQGNNQWFFNLLSAAKRRSGQAVTTTSNNQITILDASTSRLNTPLLVTPAPSTFFGGLDRARARVMTSLEDSRSFEVCMNFSASNNLHEQQQQQQQCTTVEDIMNIVSNPNNLQLWYDPIQTLVVTSRSNEDNDINSDGLGSGNGSAGSSGSSDRQYEGEWIEASTTALASPPCIVGPLYELESTLRESLGVGSYGLITIFVEKTHGKVTLTVGPFPGGIHVRHTISVSADERNHGSVKIVDRVKLETREEDASNFQNTLSLGGMLNSCLLPPLASYMEQVKNSMAKLLLLVESGQVSRSGGGGMVPPITR</sequence>
<organism evidence="2 3">
    <name type="scientific">Cylindrotheca closterium</name>
    <dbReference type="NCBI Taxonomy" id="2856"/>
    <lineage>
        <taxon>Eukaryota</taxon>
        <taxon>Sar</taxon>
        <taxon>Stramenopiles</taxon>
        <taxon>Ochrophyta</taxon>
        <taxon>Bacillariophyta</taxon>
        <taxon>Bacillariophyceae</taxon>
        <taxon>Bacillariophycidae</taxon>
        <taxon>Bacillariales</taxon>
        <taxon>Bacillariaceae</taxon>
        <taxon>Cylindrotheca</taxon>
    </lineage>
</organism>
<dbReference type="Proteomes" id="UP001295423">
    <property type="component" value="Unassembled WGS sequence"/>
</dbReference>